<reference evidence="1" key="1">
    <citation type="submission" date="2023-06" db="EMBL/GenBank/DDBJ databases">
        <authorList>
            <consortium name="Lawrence Berkeley National Laboratory"/>
            <person name="Ahrendt S."/>
            <person name="Sahu N."/>
            <person name="Indic B."/>
            <person name="Wong-Bajracharya J."/>
            <person name="Merenyi Z."/>
            <person name="Ke H.-M."/>
            <person name="Monk M."/>
            <person name="Kocsube S."/>
            <person name="Drula E."/>
            <person name="Lipzen A."/>
            <person name="Balint B."/>
            <person name="Henrissat B."/>
            <person name="Andreopoulos B."/>
            <person name="Martin F.M."/>
            <person name="Harder C.B."/>
            <person name="Rigling D."/>
            <person name="Ford K.L."/>
            <person name="Foster G.D."/>
            <person name="Pangilinan J."/>
            <person name="Papanicolaou A."/>
            <person name="Barry K."/>
            <person name="LaButti K."/>
            <person name="Viragh M."/>
            <person name="Koriabine M."/>
            <person name="Yan M."/>
            <person name="Riley R."/>
            <person name="Champramary S."/>
            <person name="Plett K.L."/>
            <person name="Tsai I.J."/>
            <person name="Slot J."/>
            <person name="Sipos G."/>
            <person name="Plett J."/>
            <person name="Nagy L.G."/>
            <person name="Grigoriev I.V."/>
        </authorList>
    </citation>
    <scope>NUCLEOTIDE SEQUENCE</scope>
    <source>
        <strain evidence="1">CCBAS 213</strain>
    </source>
</reference>
<name>A0AA39KAK7_ARMTA</name>
<comment type="caution">
    <text evidence="1">The sequence shown here is derived from an EMBL/GenBank/DDBJ whole genome shotgun (WGS) entry which is preliminary data.</text>
</comment>
<dbReference type="AlphaFoldDB" id="A0AA39KAK7"/>
<accession>A0AA39KAK7</accession>
<keyword evidence="2" id="KW-1185">Reference proteome</keyword>
<organism evidence="1 2">
    <name type="scientific">Armillaria tabescens</name>
    <name type="common">Ringless honey mushroom</name>
    <name type="synonym">Agaricus tabescens</name>
    <dbReference type="NCBI Taxonomy" id="1929756"/>
    <lineage>
        <taxon>Eukaryota</taxon>
        <taxon>Fungi</taxon>
        <taxon>Dikarya</taxon>
        <taxon>Basidiomycota</taxon>
        <taxon>Agaricomycotina</taxon>
        <taxon>Agaricomycetes</taxon>
        <taxon>Agaricomycetidae</taxon>
        <taxon>Agaricales</taxon>
        <taxon>Marasmiineae</taxon>
        <taxon>Physalacriaceae</taxon>
        <taxon>Desarmillaria</taxon>
    </lineage>
</organism>
<dbReference type="PROSITE" id="PS51257">
    <property type="entry name" value="PROKAR_LIPOPROTEIN"/>
    <property type="match status" value="1"/>
</dbReference>
<dbReference type="RefSeq" id="XP_060329926.1">
    <property type="nucleotide sequence ID" value="XM_060479290.1"/>
</dbReference>
<dbReference type="EMBL" id="JAUEPS010000020">
    <property type="protein sequence ID" value="KAK0457627.1"/>
    <property type="molecule type" value="Genomic_DNA"/>
</dbReference>
<proteinExistence type="predicted"/>
<gene>
    <name evidence="1" type="ORF">EV420DRAFT_1687073</name>
</gene>
<sequence length="206" mass="23311">MFNKDDDVQSANYLTTSCACMQCGLFSTQFHAAFLSSYKAVYNIPSHHDLYETEIRQEPDFEKEGIEEKKNAQIINNEDEELIDATDEEENIITQASDKNDIVIPDIDLADLCNFDFGIHQSDISGEYFHDSSPRDVQEIGINTLILLHFKGSSGLSHNVKIVDGHIIISNPKAKQIDVSEYQAVWDLSHKTGDPILKLMARYQIL</sequence>
<protein>
    <submittedName>
        <fullName evidence="1">Uncharacterized protein</fullName>
    </submittedName>
</protein>
<dbReference type="Proteomes" id="UP001175211">
    <property type="component" value="Unassembled WGS sequence"/>
</dbReference>
<evidence type="ECO:0000313" key="1">
    <source>
        <dbReference type="EMBL" id="KAK0457627.1"/>
    </source>
</evidence>
<evidence type="ECO:0000313" key="2">
    <source>
        <dbReference type="Proteomes" id="UP001175211"/>
    </source>
</evidence>
<dbReference type="GeneID" id="85362838"/>